<gene>
    <name evidence="1" type="ORF">PEVE_00000567</name>
</gene>
<reference evidence="1 2" key="1">
    <citation type="submission" date="2022-05" db="EMBL/GenBank/DDBJ databases">
        <authorList>
            <consortium name="Genoscope - CEA"/>
            <person name="William W."/>
        </authorList>
    </citation>
    <scope>NUCLEOTIDE SEQUENCE [LARGE SCALE GENOMIC DNA]</scope>
</reference>
<name>A0ABN8PVX8_9CNID</name>
<comment type="caution">
    <text evidence="1">The sequence shown here is derived from an EMBL/GenBank/DDBJ whole genome shotgun (WGS) entry which is preliminary data.</text>
</comment>
<sequence length="124" mass="13876">MLNDLDFADDIALLESSMSQAQSPLTRAADAAADLGLDISAPKTEFMTITNYIAKYEPVREFAMYFPTHGRMKPGRQRTLFTNYFACLLGGPNSLLNDSQLLEMAQDRHRWRKLVVDCSKAVVG</sequence>
<accession>A0ABN8PVX8</accession>
<proteinExistence type="predicted"/>
<organism evidence="1 2">
    <name type="scientific">Porites evermanni</name>
    <dbReference type="NCBI Taxonomy" id="104178"/>
    <lineage>
        <taxon>Eukaryota</taxon>
        <taxon>Metazoa</taxon>
        <taxon>Cnidaria</taxon>
        <taxon>Anthozoa</taxon>
        <taxon>Hexacorallia</taxon>
        <taxon>Scleractinia</taxon>
        <taxon>Fungiina</taxon>
        <taxon>Poritidae</taxon>
        <taxon>Porites</taxon>
    </lineage>
</organism>
<evidence type="ECO:0008006" key="3">
    <source>
        <dbReference type="Google" id="ProtNLM"/>
    </source>
</evidence>
<evidence type="ECO:0000313" key="1">
    <source>
        <dbReference type="EMBL" id="CAH3151829.1"/>
    </source>
</evidence>
<keyword evidence="2" id="KW-1185">Reference proteome</keyword>
<evidence type="ECO:0000313" key="2">
    <source>
        <dbReference type="Proteomes" id="UP001159427"/>
    </source>
</evidence>
<dbReference type="Proteomes" id="UP001159427">
    <property type="component" value="Unassembled WGS sequence"/>
</dbReference>
<protein>
    <recommendedName>
        <fullName evidence="3">Reverse transcriptase domain-containing protein</fullName>
    </recommendedName>
</protein>
<dbReference type="EMBL" id="CALNXI010001021">
    <property type="protein sequence ID" value="CAH3151829.1"/>
    <property type="molecule type" value="Genomic_DNA"/>
</dbReference>